<dbReference type="KEGG" id="edi:EDI_023440"/>
<dbReference type="GeneID" id="5882626"/>
<proteinExistence type="inferred from homology"/>
<keyword evidence="5 7" id="KW-1133">Transmembrane helix</keyword>
<dbReference type="Pfam" id="PF04511">
    <property type="entry name" value="DER1"/>
    <property type="match status" value="1"/>
</dbReference>
<gene>
    <name evidence="8" type="ORF">EDI_023440</name>
</gene>
<evidence type="ECO:0000256" key="7">
    <source>
        <dbReference type="RuleBase" id="RU363059"/>
    </source>
</evidence>
<keyword evidence="9" id="KW-1185">Reference proteome</keyword>
<evidence type="ECO:0000256" key="6">
    <source>
        <dbReference type="ARBA" id="ARBA00023136"/>
    </source>
</evidence>
<feature type="transmembrane region" description="Helical" evidence="7">
    <location>
        <begin position="151"/>
        <end position="181"/>
    </location>
</feature>
<evidence type="ECO:0000313" key="9">
    <source>
        <dbReference type="Proteomes" id="UP000008076"/>
    </source>
</evidence>
<comment type="similarity">
    <text evidence="2 7">Belongs to the derlin family.</text>
</comment>
<evidence type="ECO:0000256" key="1">
    <source>
        <dbReference type="ARBA" id="ARBA00004477"/>
    </source>
</evidence>
<dbReference type="InterPro" id="IPR007599">
    <property type="entry name" value="DER1"/>
</dbReference>
<comment type="function">
    <text evidence="7">May be involved in the degradation of misfolded endoplasmic reticulum (ER) luminal proteins.</text>
</comment>
<feature type="transmembrane region" description="Helical" evidence="7">
    <location>
        <begin position="20"/>
        <end position="43"/>
    </location>
</feature>
<evidence type="ECO:0000256" key="5">
    <source>
        <dbReference type="ARBA" id="ARBA00022989"/>
    </source>
</evidence>
<dbReference type="AlphaFoldDB" id="B0EH88"/>
<dbReference type="Proteomes" id="UP000008076">
    <property type="component" value="Unassembled WGS sequence"/>
</dbReference>
<comment type="subcellular location">
    <subcellularLocation>
        <location evidence="1 7">Endoplasmic reticulum membrane</location>
        <topology evidence="1 7">Multi-pass membrane protein</topology>
    </subcellularLocation>
</comment>
<protein>
    <recommendedName>
        <fullName evidence="7">Derlin</fullName>
    </recommendedName>
</protein>
<feature type="transmembrane region" description="Helical" evidence="7">
    <location>
        <begin position="55"/>
        <end position="77"/>
    </location>
</feature>
<name>B0EH88_ENTDS</name>
<dbReference type="GO" id="GO:0006950">
    <property type="term" value="P:response to stress"/>
    <property type="evidence" value="ECO:0007669"/>
    <property type="project" value="UniProtKB-ARBA"/>
</dbReference>
<dbReference type="OrthoDB" id="19102at2759"/>
<evidence type="ECO:0000256" key="4">
    <source>
        <dbReference type="ARBA" id="ARBA00022824"/>
    </source>
</evidence>
<evidence type="ECO:0000256" key="2">
    <source>
        <dbReference type="ARBA" id="ARBA00008917"/>
    </source>
</evidence>
<dbReference type="GO" id="GO:0005789">
    <property type="term" value="C:endoplasmic reticulum membrane"/>
    <property type="evidence" value="ECO:0007669"/>
    <property type="project" value="UniProtKB-SubCell"/>
</dbReference>
<evidence type="ECO:0000313" key="8">
    <source>
        <dbReference type="EMBL" id="EDR26081.1"/>
    </source>
</evidence>
<dbReference type="OMA" id="SSPAEWY"/>
<organism evidence="9">
    <name type="scientific">Entamoeba dispar (strain ATCC PRA-260 / SAW760)</name>
    <dbReference type="NCBI Taxonomy" id="370354"/>
    <lineage>
        <taxon>Eukaryota</taxon>
        <taxon>Amoebozoa</taxon>
        <taxon>Evosea</taxon>
        <taxon>Archamoebae</taxon>
        <taxon>Mastigamoebida</taxon>
        <taxon>Entamoebidae</taxon>
        <taxon>Entamoeba</taxon>
    </lineage>
</organism>
<dbReference type="PANTHER" id="PTHR11009">
    <property type="entry name" value="DER1-LIKE PROTEIN, DERLIN"/>
    <property type="match status" value="1"/>
</dbReference>
<dbReference type="SUPFAM" id="SSF144091">
    <property type="entry name" value="Rhomboid-like"/>
    <property type="match status" value="1"/>
</dbReference>
<keyword evidence="4 7" id="KW-0256">Endoplasmic reticulum</keyword>
<evidence type="ECO:0000256" key="3">
    <source>
        <dbReference type="ARBA" id="ARBA00022692"/>
    </source>
</evidence>
<dbReference type="eggNOG" id="KOG0858">
    <property type="taxonomic scope" value="Eukaryota"/>
</dbReference>
<dbReference type="EMBL" id="DS549293">
    <property type="protein sequence ID" value="EDR26081.1"/>
    <property type="molecule type" value="Genomic_DNA"/>
</dbReference>
<reference evidence="9" key="1">
    <citation type="submission" date="2007-12" db="EMBL/GenBank/DDBJ databases">
        <title>Annotation of Entamoeba dispar SAW760.</title>
        <authorList>
            <person name="Lorenzi H."/>
            <person name="Inman J."/>
            <person name="Schobel S."/>
            <person name="Amedeo P."/>
            <person name="Caler E."/>
        </authorList>
    </citation>
    <scope>NUCLEOTIDE SEQUENCE [LARGE SCALE GENOMIC DNA]</scope>
    <source>
        <strain evidence="9">ATCC PRA-260 / SAW760</strain>
    </source>
</reference>
<dbReference type="RefSeq" id="XP_001737576.1">
    <property type="nucleotide sequence ID" value="XM_001737524.1"/>
</dbReference>
<keyword evidence="6 7" id="KW-0472">Membrane</keyword>
<sequence length="198" mass="23569">MQYQESSFSQFFYSIPIVTRVLFFTTLSFSVVGVFYPDLFYLCYFDQEQIASGQIWRLFTPFFCQQLGFSFLIHLFMLYNFSKELEEEYFNKDTTDYIFYLLFNFCLLNTFSVFVGPLHYYFISLFVYTASRANPNSIVSLSFGITLRRMYLPWALVVLNFILGAPILPQILIILIAHFYYFLRHVIPVHYPTLPRLV</sequence>
<feature type="transmembrane region" description="Helical" evidence="7">
    <location>
        <begin position="97"/>
        <end position="130"/>
    </location>
</feature>
<dbReference type="VEuPathDB" id="AmoebaDB:EDI_023440"/>
<keyword evidence="3 7" id="KW-0812">Transmembrane</keyword>
<dbReference type="InterPro" id="IPR035952">
    <property type="entry name" value="Rhomboid-like_sf"/>
</dbReference>
<accession>B0EH88</accession>